<dbReference type="Pfam" id="PF13462">
    <property type="entry name" value="Thioredoxin_4"/>
    <property type="match status" value="1"/>
</dbReference>
<gene>
    <name evidence="6" type="ORF">C0V70_06120</name>
</gene>
<dbReference type="KEGG" id="bsto:C0V70_06120"/>
<dbReference type="Proteomes" id="UP000235584">
    <property type="component" value="Chromosome"/>
</dbReference>
<keyword evidence="5" id="KW-0676">Redox-active center</keyword>
<dbReference type="InterPro" id="IPR036249">
    <property type="entry name" value="Thioredoxin-like_sf"/>
</dbReference>
<dbReference type="SUPFAM" id="SSF52833">
    <property type="entry name" value="Thioredoxin-like"/>
    <property type="match status" value="1"/>
</dbReference>
<keyword evidence="2" id="KW-0732">Signal</keyword>
<proteinExistence type="inferred from homology"/>
<evidence type="ECO:0000313" key="6">
    <source>
        <dbReference type="EMBL" id="AUN97693.1"/>
    </source>
</evidence>
<dbReference type="EMBL" id="CP025704">
    <property type="protein sequence ID" value="AUN97693.1"/>
    <property type="molecule type" value="Genomic_DNA"/>
</dbReference>
<evidence type="ECO:0000256" key="2">
    <source>
        <dbReference type="ARBA" id="ARBA00022729"/>
    </source>
</evidence>
<evidence type="ECO:0000256" key="4">
    <source>
        <dbReference type="ARBA" id="ARBA00023157"/>
    </source>
</evidence>
<keyword evidence="3" id="KW-0560">Oxidoreductase</keyword>
<dbReference type="PANTHER" id="PTHR13887:SF14">
    <property type="entry name" value="DISULFIDE BOND FORMATION PROTEIN D"/>
    <property type="match status" value="1"/>
</dbReference>
<name>A0A2K9NQA9_BACTC</name>
<dbReference type="RefSeq" id="WP_102242986.1">
    <property type="nucleotide sequence ID" value="NZ_CP025704.1"/>
</dbReference>
<dbReference type="Gene3D" id="3.40.30.10">
    <property type="entry name" value="Glutaredoxin"/>
    <property type="match status" value="1"/>
</dbReference>
<comment type="similarity">
    <text evidence="1">Belongs to the thioredoxin family. DsbA subfamily.</text>
</comment>
<accession>A0A2K9NQA9</accession>
<evidence type="ECO:0000256" key="1">
    <source>
        <dbReference type="ARBA" id="ARBA00005791"/>
    </source>
</evidence>
<dbReference type="PROSITE" id="PS51352">
    <property type="entry name" value="THIOREDOXIN_2"/>
    <property type="match status" value="1"/>
</dbReference>
<dbReference type="GO" id="GO:0016491">
    <property type="term" value="F:oxidoreductase activity"/>
    <property type="evidence" value="ECO:0007669"/>
    <property type="project" value="UniProtKB-KW"/>
</dbReference>
<protein>
    <submittedName>
        <fullName evidence="6">Disulfide bond formation protein DsbA</fullName>
    </submittedName>
</protein>
<evidence type="ECO:0000256" key="3">
    <source>
        <dbReference type="ARBA" id="ARBA00023002"/>
    </source>
</evidence>
<keyword evidence="7" id="KW-1185">Reference proteome</keyword>
<dbReference type="InterPro" id="IPR012336">
    <property type="entry name" value="Thioredoxin-like_fold"/>
</dbReference>
<dbReference type="PANTHER" id="PTHR13887">
    <property type="entry name" value="GLUTATHIONE S-TRANSFERASE KAPPA"/>
    <property type="match status" value="1"/>
</dbReference>
<organism evidence="6 7">
    <name type="scientific">Bacteriovorax stolpii</name>
    <name type="common">Bdellovibrio stolpii</name>
    <dbReference type="NCBI Taxonomy" id="960"/>
    <lineage>
        <taxon>Bacteria</taxon>
        <taxon>Pseudomonadati</taxon>
        <taxon>Bdellovibrionota</taxon>
        <taxon>Bacteriovoracia</taxon>
        <taxon>Bacteriovoracales</taxon>
        <taxon>Bacteriovoracaceae</taxon>
        <taxon>Bacteriovorax</taxon>
    </lineage>
</organism>
<dbReference type="AlphaFoldDB" id="A0A2K9NQA9"/>
<sequence>MDKLKVFAIIQQFNKELKIIIGSILALLVIGFGVSFFTQSKPVETVSTDSAPENLVRDFNHRMGPDSAKVKIVEFYDPECEACSAFFPYVKEIMKRHKDKVQLIVRYALYHGNSKLAAKASDAAALQGKFWEYQEVLFTSQNEWSHQKQPATSFFLKYAKDLGMDVAKFETDMKDLRRMETINIDLEDGPKVGVNGTPTIFINGKKLDRINPDYFNEKVEEALAK</sequence>
<evidence type="ECO:0000256" key="5">
    <source>
        <dbReference type="ARBA" id="ARBA00023284"/>
    </source>
</evidence>
<dbReference type="InterPro" id="IPR013766">
    <property type="entry name" value="Thioredoxin_domain"/>
</dbReference>
<evidence type="ECO:0000313" key="7">
    <source>
        <dbReference type="Proteomes" id="UP000235584"/>
    </source>
</evidence>
<reference evidence="6 7" key="1">
    <citation type="submission" date="2018-01" db="EMBL/GenBank/DDBJ databases">
        <title>Complete genome sequence of Bacteriovorax stolpii DSM12778.</title>
        <authorList>
            <person name="Tang B."/>
            <person name="Chang J."/>
        </authorList>
    </citation>
    <scope>NUCLEOTIDE SEQUENCE [LARGE SCALE GENOMIC DNA]</scope>
    <source>
        <strain evidence="6 7">DSM 12778</strain>
    </source>
</reference>
<keyword evidence="4" id="KW-1015">Disulfide bond</keyword>